<feature type="compositionally biased region" description="Polar residues" evidence="7">
    <location>
        <begin position="72"/>
        <end position="101"/>
    </location>
</feature>
<evidence type="ECO:0000256" key="3">
    <source>
        <dbReference type="ARBA" id="ARBA00022679"/>
    </source>
</evidence>
<keyword evidence="4" id="KW-0325">Glycoprotein</keyword>
<dbReference type="GO" id="GO:0032580">
    <property type="term" value="C:Golgi cisterna membrane"/>
    <property type="evidence" value="ECO:0007669"/>
    <property type="project" value="UniProtKB-SubCell"/>
</dbReference>
<comment type="similarity">
    <text evidence="1 6">Belongs to the glycosyltransferase 37 family.</text>
</comment>
<dbReference type="Gramene" id="Mp2g06140.1">
    <property type="protein sequence ID" value="Mp2g06140.1.cds1"/>
    <property type="gene ID" value="Mp2g06140"/>
</dbReference>
<evidence type="ECO:0000313" key="8">
    <source>
        <dbReference type="EMBL" id="PTQ44205.1"/>
    </source>
</evidence>
<keyword evidence="9" id="KW-1185">Reference proteome</keyword>
<evidence type="ECO:0000256" key="2">
    <source>
        <dbReference type="ARBA" id="ARBA00022676"/>
    </source>
</evidence>
<comment type="subcellular location">
    <subcellularLocation>
        <location evidence="6">Golgi apparatus</location>
        <location evidence="6">Golgi stack membrane</location>
        <topology evidence="6">Single-pass type II membrane protein</topology>
    </subcellularLocation>
</comment>
<dbReference type="GO" id="GO:0009969">
    <property type="term" value="P:xyloglucan biosynthetic process"/>
    <property type="evidence" value="ECO:0000318"/>
    <property type="project" value="GO_Central"/>
</dbReference>
<accession>A0A2R6XDM4</accession>
<evidence type="ECO:0000256" key="6">
    <source>
        <dbReference type="RuleBase" id="RU367004"/>
    </source>
</evidence>
<keyword evidence="2 6" id="KW-0328">Glycosyltransferase</keyword>
<keyword evidence="3 6" id="KW-0808">Transferase</keyword>
<protein>
    <recommendedName>
        <fullName evidence="6">Fucosyltransferase</fullName>
        <ecNumber evidence="6">2.4.1.-</ecNumber>
    </recommendedName>
</protein>
<dbReference type="GO" id="GO:0042546">
    <property type="term" value="P:cell wall biogenesis"/>
    <property type="evidence" value="ECO:0007669"/>
    <property type="project" value="InterPro"/>
</dbReference>
<dbReference type="OrthoDB" id="10300358at2759"/>
<evidence type="ECO:0000256" key="5">
    <source>
        <dbReference type="ARBA" id="ARBA00023316"/>
    </source>
</evidence>
<keyword evidence="6" id="KW-0333">Golgi apparatus</keyword>
<name>A0A2R6XDM4_MARPO</name>
<dbReference type="Pfam" id="PF03254">
    <property type="entry name" value="XG_FTase"/>
    <property type="match status" value="1"/>
</dbReference>
<evidence type="ECO:0000256" key="4">
    <source>
        <dbReference type="ARBA" id="ARBA00023180"/>
    </source>
</evidence>
<sequence length="640" mass="72373">MPATSMAKLSTTKRLKSALTPSFATVLPLFCLGLLLLPLLLQRNDSVNDFIRAKFNSYTADQLPLEEVAKSPQPSNTNRTSFNDDNNISNKSTSERNSFSDSNDDQAEDEDEDEESARGFKLAEPVRKLVEAIRAATREAWGGEPVPMTDDERREWERKNPCRSRAELKLLYAQRKHMKDVPDNEQWKVVVAEYAELHRACTTRIGDLQAYFKAQNSSVAGCRFIVAETHFGLGNKVYQLSSVFMYAVLSQRVMLVPESTSVPAVVCQPFAGSSWTMKERFVEEVRKRRKPSLTFYDDVDLAVNGTRDLATFASAMSNKWGPEPRFWCDTEQRFLTRVPWLTIDGCLLFLHKLYAVDMFRPALEALFPDRIVLTRILRTLMLPADPVWERILHVNEVYLQNAAKQVGIQVRFLSGEKEYEAKNELINERITRCLWENKILPEVCPARGDPGFGDPKFAACAAKLTREDHQRPRIVKVLIASLFLGLHDSLNEIYLRHEITTTKEVVGIIQLTHEKIQGTGVEVDSQAFVEIISLSMSDVLVVTPQSTFGGLAQAYGGLVPWFIEFAKKKGEPDQCERGMGIEPCYLGANIHYDCKYDAPGTQDIPDLLPYLRSCLFIDVGSGYGMQMVPDKLEDHDFSLD</sequence>
<feature type="region of interest" description="Disordered" evidence="7">
    <location>
        <begin position="66"/>
        <end position="120"/>
    </location>
</feature>
<dbReference type="EMBL" id="KZ772693">
    <property type="protein sequence ID" value="PTQ44205.1"/>
    <property type="molecule type" value="Genomic_DNA"/>
</dbReference>
<proteinExistence type="inferred from homology"/>
<dbReference type="Proteomes" id="UP000244005">
    <property type="component" value="Unassembled WGS sequence"/>
</dbReference>
<dbReference type="InterPro" id="IPR004938">
    <property type="entry name" value="XG_FTase"/>
</dbReference>
<dbReference type="PANTHER" id="PTHR31889">
    <property type="entry name" value="FUCOSYLTRANSFERASE 2-RELATED"/>
    <property type="match status" value="1"/>
</dbReference>
<reference evidence="9" key="1">
    <citation type="journal article" date="2017" name="Cell">
        <title>Insights into land plant evolution garnered from the Marchantia polymorpha genome.</title>
        <authorList>
            <person name="Bowman J.L."/>
            <person name="Kohchi T."/>
            <person name="Yamato K.T."/>
            <person name="Jenkins J."/>
            <person name="Shu S."/>
            <person name="Ishizaki K."/>
            <person name="Yamaoka S."/>
            <person name="Nishihama R."/>
            <person name="Nakamura Y."/>
            <person name="Berger F."/>
            <person name="Adam C."/>
            <person name="Aki S.S."/>
            <person name="Althoff F."/>
            <person name="Araki T."/>
            <person name="Arteaga-Vazquez M.A."/>
            <person name="Balasubrmanian S."/>
            <person name="Barry K."/>
            <person name="Bauer D."/>
            <person name="Boehm C.R."/>
            <person name="Briginshaw L."/>
            <person name="Caballero-Perez J."/>
            <person name="Catarino B."/>
            <person name="Chen F."/>
            <person name="Chiyoda S."/>
            <person name="Chovatia M."/>
            <person name="Davies K.M."/>
            <person name="Delmans M."/>
            <person name="Demura T."/>
            <person name="Dierschke T."/>
            <person name="Dolan L."/>
            <person name="Dorantes-Acosta A.E."/>
            <person name="Eklund D.M."/>
            <person name="Florent S.N."/>
            <person name="Flores-Sandoval E."/>
            <person name="Fujiyama A."/>
            <person name="Fukuzawa H."/>
            <person name="Galik B."/>
            <person name="Grimanelli D."/>
            <person name="Grimwood J."/>
            <person name="Grossniklaus U."/>
            <person name="Hamada T."/>
            <person name="Haseloff J."/>
            <person name="Hetherington A.J."/>
            <person name="Higo A."/>
            <person name="Hirakawa Y."/>
            <person name="Hundley H.N."/>
            <person name="Ikeda Y."/>
            <person name="Inoue K."/>
            <person name="Inoue S.I."/>
            <person name="Ishida S."/>
            <person name="Jia Q."/>
            <person name="Kakita M."/>
            <person name="Kanazawa T."/>
            <person name="Kawai Y."/>
            <person name="Kawashima T."/>
            <person name="Kennedy M."/>
            <person name="Kinose K."/>
            <person name="Kinoshita T."/>
            <person name="Kohara Y."/>
            <person name="Koide E."/>
            <person name="Komatsu K."/>
            <person name="Kopischke S."/>
            <person name="Kubo M."/>
            <person name="Kyozuka J."/>
            <person name="Lagercrantz U."/>
            <person name="Lin S.S."/>
            <person name="Lindquist E."/>
            <person name="Lipzen A.M."/>
            <person name="Lu C.W."/>
            <person name="De Luna E."/>
            <person name="Martienssen R.A."/>
            <person name="Minamino N."/>
            <person name="Mizutani M."/>
            <person name="Mizutani M."/>
            <person name="Mochizuki N."/>
            <person name="Monte I."/>
            <person name="Mosher R."/>
            <person name="Nagasaki H."/>
            <person name="Nakagami H."/>
            <person name="Naramoto S."/>
            <person name="Nishitani K."/>
            <person name="Ohtani M."/>
            <person name="Okamoto T."/>
            <person name="Okumura M."/>
            <person name="Phillips J."/>
            <person name="Pollak B."/>
            <person name="Reinders A."/>
            <person name="Rovekamp M."/>
            <person name="Sano R."/>
            <person name="Sawa S."/>
            <person name="Schmid M.W."/>
            <person name="Shirakawa M."/>
            <person name="Solano R."/>
            <person name="Spunde A."/>
            <person name="Suetsugu N."/>
            <person name="Sugano S."/>
            <person name="Sugiyama A."/>
            <person name="Sun R."/>
            <person name="Suzuki Y."/>
            <person name="Takenaka M."/>
            <person name="Takezawa D."/>
            <person name="Tomogane H."/>
            <person name="Tsuzuki M."/>
            <person name="Ueda T."/>
            <person name="Umeda M."/>
            <person name="Ward J.M."/>
            <person name="Watanabe Y."/>
            <person name="Yazaki K."/>
            <person name="Yokoyama R."/>
            <person name="Yoshitake Y."/>
            <person name="Yotsui I."/>
            <person name="Zachgo S."/>
            <person name="Schmutz J."/>
        </authorList>
    </citation>
    <scope>NUCLEOTIDE SEQUENCE [LARGE SCALE GENOMIC DNA]</scope>
    <source>
        <strain evidence="9">Tak-1</strain>
    </source>
</reference>
<comment type="function">
    <text evidence="6">May be involved in cell wall biosynthesis.</text>
</comment>
<evidence type="ECO:0000313" key="9">
    <source>
        <dbReference type="Proteomes" id="UP000244005"/>
    </source>
</evidence>
<dbReference type="AlphaFoldDB" id="A0A2R6XDM4"/>
<dbReference type="GO" id="GO:0008107">
    <property type="term" value="F:galactoside 2-alpha-L-fucosyltransferase activity"/>
    <property type="evidence" value="ECO:0007669"/>
    <property type="project" value="InterPro"/>
</dbReference>
<keyword evidence="5 6" id="KW-0961">Cell wall biogenesis/degradation</keyword>
<gene>
    <name evidence="8" type="ORF">MARPO_0021s0069</name>
</gene>
<evidence type="ECO:0000256" key="1">
    <source>
        <dbReference type="ARBA" id="ARBA00010481"/>
    </source>
</evidence>
<dbReference type="EC" id="2.4.1.-" evidence="6"/>
<organism evidence="8 9">
    <name type="scientific">Marchantia polymorpha</name>
    <name type="common">Common liverwort</name>
    <name type="synonym">Marchantia aquatica</name>
    <dbReference type="NCBI Taxonomy" id="3197"/>
    <lineage>
        <taxon>Eukaryota</taxon>
        <taxon>Viridiplantae</taxon>
        <taxon>Streptophyta</taxon>
        <taxon>Embryophyta</taxon>
        <taxon>Marchantiophyta</taxon>
        <taxon>Marchantiopsida</taxon>
        <taxon>Marchantiidae</taxon>
        <taxon>Marchantiales</taxon>
        <taxon>Marchantiaceae</taxon>
        <taxon>Marchantia</taxon>
    </lineage>
</organism>
<dbReference type="PANTHER" id="PTHR31889:SF86">
    <property type="entry name" value="FUCOSYLTRANSFERASE"/>
    <property type="match status" value="1"/>
</dbReference>
<evidence type="ECO:0000256" key="7">
    <source>
        <dbReference type="SAM" id="MobiDB-lite"/>
    </source>
</evidence>
<feature type="compositionally biased region" description="Acidic residues" evidence="7">
    <location>
        <begin position="102"/>
        <end position="115"/>
    </location>
</feature>
<dbReference type="GO" id="GO:0071555">
    <property type="term" value="P:cell wall organization"/>
    <property type="evidence" value="ECO:0007669"/>
    <property type="project" value="UniProtKB-UniRule"/>
</dbReference>